<dbReference type="InterPro" id="IPR001387">
    <property type="entry name" value="Cro/C1-type_HTH"/>
</dbReference>
<reference evidence="4 5" key="1">
    <citation type="submission" date="2017-07" db="EMBL/GenBank/DDBJ databases">
        <title>Streptococcus pluranimalium as cause of bovine abortion.</title>
        <authorList>
            <person name="Rodriguez Campos S."/>
            <person name="Gobeli Brawand S."/>
            <person name="Brodard I."/>
            <person name="Rychener L."/>
            <person name="Perreten V."/>
        </authorList>
    </citation>
    <scope>NUCLEOTIDE SEQUENCE [LARGE SCALE GENOMIC DNA]</scope>
    <source>
        <strain evidence="4 5">14A0014</strain>
    </source>
</reference>
<gene>
    <name evidence="4" type="primary">xre</name>
    <name evidence="4" type="ORF">Sp14A_00040</name>
</gene>
<proteinExistence type="predicted"/>
<keyword evidence="2" id="KW-1133">Transmembrane helix</keyword>
<dbReference type="AlphaFoldDB" id="A0A345VH01"/>
<keyword evidence="2" id="KW-0812">Transmembrane</keyword>
<dbReference type="PANTHER" id="PTHR46558">
    <property type="entry name" value="TRACRIPTIONAL REGULATORY PROTEIN-RELATED-RELATED"/>
    <property type="match status" value="1"/>
</dbReference>
<accession>A0A345VH01</accession>
<dbReference type="SUPFAM" id="SSF47413">
    <property type="entry name" value="lambda repressor-like DNA-binding domains"/>
    <property type="match status" value="1"/>
</dbReference>
<keyword evidence="1" id="KW-0238">DNA-binding</keyword>
<dbReference type="PANTHER" id="PTHR46558:SF4">
    <property type="entry name" value="DNA-BIDING PHAGE PROTEIN"/>
    <property type="match status" value="1"/>
</dbReference>
<dbReference type="EMBL" id="CP022601">
    <property type="protein sequence ID" value="AXJ12003.1"/>
    <property type="molecule type" value="Genomic_DNA"/>
</dbReference>
<evidence type="ECO:0000259" key="3">
    <source>
        <dbReference type="PROSITE" id="PS50943"/>
    </source>
</evidence>
<dbReference type="Pfam" id="PF01381">
    <property type="entry name" value="HTH_3"/>
    <property type="match status" value="1"/>
</dbReference>
<feature type="transmembrane region" description="Helical" evidence="2">
    <location>
        <begin position="93"/>
        <end position="113"/>
    </location>
</feature>
<dbReference type="InterPro" id="IPR010982">
    <property type="entry name" value="Lambda_DNA-bd_dom_sf"/>
</dbReference>
<dbReference type="Gene3D" id="1.10.260.40">
    <property type="entry name" value="lambda repressor-like DNA-binding domains"/>
    <property type="match status" value="1"/>
</dbReference>
<dbReference type="Proteomes" id="UP000255411">
    <property type="component" value="Chromosome"/>
</dbReference>
<name>A0A345VH01_9STRE</name>
<evidence type="ECO:0000256" key="2">
    <source>
        <dbReference type="SAM" id="Phobius"/>
    </source>
</evidence>
<protein>
    <submittedName>
        <fullName evidence="4">HTH-type transcriptional regulator Xre</fullName>
    </submittedName>
</protein>
<evidence type="ECO:0000313" key="4">
    <source>
        <dbReference type="EMBL" id="AXJ12003.1"/>
    </source>
</evidence>
<dbReference type="CDD" id="cd00093">
    <property type="entry name" value="HTH_XRE"/>
    <property type="match status" value="1"/>
</dbReference>
<dbReference type="GO" id="GO:0003677">
    <property type="term" value="F:DNA binding"/>
    <property type="evidence" value="ECO:0007669"/>
    <property type="project" value="UniProtKB-KW"/>
</dbReference>
<sequence length="118" mass="13765">MTIFAEQLKKLRTEKKLSQDALAEKLFISRQSVSKWENGDATPDLENLIKLAEILDVSLDQLILGKEPQVKIERVVETREAERPMTFWEFMAGYWWLLLSILGYLSWFLPHILPNVFG</sequence>
<dbReference type="RefSeq" id="WP_115129478.1">
    <property type="nucleotide sequence ID" value="NZ_CP022601.1"/>
</dbReference>
<dbReference type="SMART" id="SM00530">
    <property type="entry name" value="HTH_XRE"/>
    <property type="match status" value="1"/>
</dbReference>
<evidence type="ECO:0000256" key="1">
    <source>
        <dbReference type="ARBA" id="ARBA00023125"/>
    </source>
</evidence>
<keyword evidence="2" id="KW-0472">Membrane</keyword>
<dbReference type="PROSITE" id="PS50943">
    <property type="entry name" value="HTH_CROC1"/>
    <property type="match status" value="1"/>
</dbReference>
<feature type="domain" description="HTH cro/C1-type" evidence="3">
    <location>
        <begin position="8"/>
        <end position="62"/>
    </location>
</feature>
<evidence type="ECO:0000313" key="5">
    <source>
        <dbReference type="Proteomes" id="UP000255411"/>
    </source>
</evidence>
<organism evidence="4 5">
    <name type="scientific">Streptococcus pluranimalium</name>
    <dbReference type="NCBI Taxonomy" id="82348"/>
    <lineage>
        <taxon>Bacteria</taxon>
        <taxon>Bacillati</taxon>
        <taxon>Bacillota</taxon>
        <taxon>Bacilli</taxon>
        <taxon>Lactobacillales</taxon>
        <taxon>Streptococcaceae</taxon>
        <taxon>Streptococcus</taxon>
    </lineage>
</organism>